<accession>A0ACC0MWZ5</accession>
<evidence type="ECO:0000313" key="2">
    <source>
        <dbReference type="Proteomes" id="UP001062846"/>
    </source>
</evidence>
<protein>
    <submittedName>
        <fullName evidence="1">Uncharacterized protein</fullName>
    </submittedName>
</protein>
<comment type="caution">
    <text evidence="1">The sequence shown here is derived from an EMBL/GenBank/DDBJ whole genome shotgun (WGS) entry which is preliminary data.</text>
</comment>
<organism evidence="1 2">
    <name type="scientific">Rhododendron molle</name>
    <name type="common">Chinese azalea</name>
    <name type="synonym">Azalea mollis</name>
    <dbReference type="NCBI Taxonomy" id="49168"/>
    <lineage>
        <taxon>Eukaryota</taxon>
        <taxon>Viridiplantae</taxon>
        <taxon>Streptophyta</taxon>
        <taxon>Embryophyta</taxon>
        <taxon>Tracheophyta</taxon>
        <taxon>Spermatophyta</taxon>
        <taxon>Magnoliopsida</taxon>
        <taxon>eudicotyledons</taxon>
        <taxon>Gunneridae</taxon>
        <taxon>Pentapetalae</taxon>
        <taxon>asterids</taxon>
        <taxon>Ericales</taxon>
        <taxon>Ericaceae</taxon>
        <taxon>Ericoideae</taxon>
        <taxon>Rhodoreae</taxon>
        <taxon>Rhododendron</taxon>
    </lineage>
</organism>
<keyword evidence="2" id="KW-1185">Reference proteome</keyword>
<dbReference type="Proteomes" id="UP001062846">
    <property type="component" value="Chromosome 7"/>
</dbReference>
<proteinExistence type="predicted"/>
<evidence type="ECO:0000313" key="1">
    <source>
        <dbReference type="EMBL" id="KAI8545109.1"/>
    </source>
</evidence>
<sequence>MRMKISKAVDLKSIVSVLPPHTRYPDMDISGIMASSSETIEESPPRPVQVVEDKMYVAVGKDVKKSESVITWALQNAGGRNLCLLHVDEPAQRILRSKFLASCMHTHTYVGTKFPTSQLKEHHDWLYREAERQEMDKLQQDYSTMCSRAGVHVDILHIEMNYIEKGIVELINQHGIRKLVMGAASDKHYSKKMMEPKSKKAIYVLEQSPTFCHIWFICKGHLVHTREGTSDGVSVEVASSTLRSRSDAEGTNYQLKLTSSGPKFRRGIQSLFRGMRVSTLSPNNSGGVTSCSSSAAEGNPVDMNEISRSPRYSSWSSVDMADDSALTVASTKEDHHQFLLRSSVSEGHMNDELYDRLKQSMEEAENSKQEAFDESRRSRKAEKDAIDAIHRAQASENLYAEELRRRKEVEEALAMGKQELDKMKQQVGVVAEELHIALEHKSSLESQIANSQQRVKDLEQKMFSDVQLLQKYKQERDEFQIERNNAIKEAEELRKERAELLRKKQAEVAAANTLPPQFFSEFSYSEIVEATSNFDQSLLIGKGGYGNVYRGLLRHTQVAIKKLHSNSMQGPSEFEQEVNVLSKLRHPNLVALIGACPESFILVYEYLPNGSLEDRLCCKDGSPPLSWHTRIRIATELCSALIYLHSCNPSSIVHGDLKPANILLDSDYVSKLSDFGICSILNQNEFSSNNTAVCCITNPKGTFTYIDPFLISTGELTPKSDVYSFGIILLRLLTGRPALGIAKEVECALDKGHFKNLLDPTAGDWPFVQAQQLAHIAMRCCEFNRRSRPDLASDVRRVLEGMRVSCRAPLFLMNSLDSSSMGSWIENEVIDVGDIKHIDLESTEFVRGQSVEKIEVHDLEVKDVEVHDLEDHELTPPAKSHPLEAAEGSVGHFLQGDQVFMGIVPAVGGQAGLSEGTSVQDGWYIQHFEDGIVKLIRDDKIVILDPSKLFAHYGDRPEALSLLGKVLKLWPVTFAEVLNKGDYFVRTAVDTVYFLMQQAELCCANPLNETAFAEIKNTVEGLRCLGAKVDWYLPLLQGALARTVAMAELTRVEEKLKETEVEVVALRAKKTEVEKELKAAETAAAALVARKEELKAMLTPLM</sequence>
<name>A0ACC0MWZ5_RHOML</name>
<gene>
    <name evidence="1" type="ORF">RHMOL_Rhmol07G0017200</name>
</gene>
<dbReference type="EMBL" id="CM046394">
    <property type="protein sequence ID" value="KAI8545109.1"/>
    <property type="molecule type" value="Genomic_DNA"/>
</dbReference>
<reference evidence="1" key="1">
    <citation type="submission" date="2022-02" db="EMBL/GenBank/DDBJ databases">
        <title>Plant Genome Project.</title>
        <authorList>
            <person name="Zhang R.-G."/>
        </authorList>
    </citation>
    <scope>NUCLEOTIDE SEQUENCE</scope>
    <source>
        <strain evidence="1">AT1</strain>
    </source>
</reference>